<reference evidence="3 4" key="1">
    <citation type="submission" date="2019-08" db="EMBL/GenBank/DDBJ databases">
        <title>In-depth cultivation of the pig gut microbiome towards novel bacterial diversity and tailored functional studies.</title>
        <authorList>
            <person name="Wylensek D."/>
            <person name="Hitch T.C.A."/>
            <person name="Clavel T."/>
        </authorList>
    </citation>
    <scope>NUCLEOTIDE SEQUENCE [LARGE SCALE GENOMIC DNA]</scope>
    <source>
        <strain evidence="3 4">BL-389-WT-3D</strain>
    </source>
</reference>
<feature type="compositionally biased region" description="Basic and acidic residues" evidence="1">
    <location>
        <begin position="1"/>
        <end position="14"/>
    </location>
</feature>
<dbReference type="Pfam" id="PF10646">
    <property type="entry name" value="Germane"/>
    <property type="match status" value="1"/>
</dbReference>
<dbReference type="RefSeq" id="WP_083825243.1">
    <property type="nucleotide sequence ID" value="NZ_CAJLHJ010000001.1"/>
</dbReference>
<organism evidence="3 4">
    <name type="scientific">Clostridium scindens (strain JCM 10418 / VPI 12708)</name>
    <dbReference type="NCBI Taxonomy" id="29347"/>
    <lineage>
        <taxon>Bacteria</taxon>
        <taxon>Bacillati</taxon>
        <taxon>Bacillota</taxon>
        <taxon>Clostridia</taxon>
        <taxon>Lachnospirales</taxon>
        <taxon>Lachnospiraceae</taxon>
    </lineage>
</organism>
<evidence type="ECO:0000313" key="3">
    <source>
        <dbReference type="EMBL" id="MSS39315.1"/>
    </source>
</evidence>
<dbReference type="SMART" id="SM00909">
    <property type="entry name" value="Germane"/>
    <property type="match status" value="1"/>
</dbReference>
<sequence length="148" mass="16291">MFEQEEPKTEKEDTAVQTPETKPVNITIYYSNDDATGFASEEVQIPSLTPEEVLKALVDKGAMAADVRILSFETTTAEGKATIELDFSSEFSSYVFSMGSTGEYYVIGSVCNTFLDAYDCEQIKITVEGQVLSAGHAEYPGYMSKFVE</sequence>
<protein>
    <submittedName>
        <fullName evidence="3">GerMN domain-containing protein</fullName>
    </submittedName>
</protein>
<accession>A0A844FA17</accession>
<dbReference type="InterPro" id="IPR019606">
    <property type="entry name" value="GerMN"/>
</dbReference>
<dbReference type="AlphaFoldDB" id="A0A844FA17"/>
<dbReference type="EMBL" id="VUMB01000004">
    <property type="protein sequence ID" value="MSS39315.1"/>
    <property type="molecule type" value="Genomic_DNA"/>
</dbReference>
<gene>
    <name evidence="3" type="ORF">FYJ37_02810</name>
</gene>
<proteinExistence type="predicted"/>
<name>A0A844FA17_CLOSV</name>
<evidence type="ECO:0000256" key="1">
    <source>
        <dbReference type="SAM" id="MobiDB-lite"/>
    </source>
</evidence>
<comment type="caution">
    <text evidence="3">The sequence shown here is derived from an EMBL/GenBank/DDBJ whole genome shotgun (WGS) entry which is preliminary data.</text>
</comment>
<dbReference type="Proteomes" id="UP000462363">
    <property type="component" value="Unassembled WGS sequence"/>
</dbReference>
<evidence type="ECO:0000313" key="4">
    <source>
        <dbReference type="Proteomes" id="UP000462363"/>
    </source>
</evidence>
<evidence type="ECO:0000259" key="2">
    <source>
        <dbReference type="SMART" id="SM00909"/>
    </source>
</evidence>
<feature type="domain" description="GerMN" evidence="2">
    <location>
        <begin position="50"/>
        <end position="136"/>
    </location>
</feature>
<feature type="region of interest" description="Disordered" evidence="1">
    <location>
        <begin position="1"/>
        <end position="20"/>
    </location>
</feature>